<feature type="transmembrane region" description="Helical" evidence="3">
    <location>
        <begin position="286"/>
        <end position="302"/>
    </location>
</feature>
<dbReference type="AlphaFoldDB" id="A0A5F1YSU7"/>
<dbReference type="Proteomes" id="UP000298277">
    <property type="component" value="Unassembled WGS sequence"/>
</dbReference>
<evidence type="ECO:0000256" key="2">
    <source>
        <dbReference type="SAM" id="MobiDB-lite"/>
    </source>
</evidence>
<dbReference type="EMBL" id="RQFA01000032">
    <property type="protein sequence ID" value="TGK35218.1"/>
    <property type="molecule type" value="Genomic_DNA"/>
</dbReference>
<feature type="transmembrane region" description="Helical" evidence="3">
    <location>
        <begin position="227"/>
        <end position="248"/>
    </location>
</feature>
<dbReference type="SUPFAM" id="SSF81606">
    <property type="entry name" value="PP2C-like"/>
    <property type="match status" value="1"/>
</dbReference>
<keyword evidence="3" id="KW-1133">Transmembrane helix</keyword>
<feature type="transmembrane region" description="Helical" evidence="3">
    <location>
        <begin position="162"/>
        <end position="183"/>
    </location>
</feature>
<dbReference type="Pfam" id="PF07695">
    <property type="entry name" value="7TMR-DISM_7TM"/>
    <property type="match status" value="1"/>
</dbReference>
<reference evidence="5" key="1">
    <citation type="journal article" date="2019" name="PLoS Negl. Trop. Dis.">
        <title>Revisiting the worldwide diversity of Leptospira species in the environment.</title>
        <authorList>
            <person name="Vincent A.T."/>
            <person name="Schiettekatte O."/>
            <person name="Bourhy P."/>
            <person name="Veyrier F.J."/>
            <person name="Picardeau M."/>
        </authorList>
    </citation>
    <scope>NUCLEOTIDE SEQUENCE [LARGE SCALE GENOMIC DNA]</scope>
    <source>
        <strain evidence="5">201800299</strain>
    </source>
</reference>
<dbReference type="GO" id="GO:0016791">
    <property type="term" value="F:phosphatase activity"/>
    <property type="evidence" value="ECO:0007669"/>
    <property type="project" value="TreeGrafter"/>
</dbReference>
<dbReference type="PANTHER" id="PTHR43156">
    <property type="entry name" value="STAGE II SPORULATION PROTEIN E-RELATED"/>
    <property type="match status" value="1"/>
</dbReference>
<evidence type="ECO:0000259" key="4">
    <source>
        <dbReference type="SMART" id="SM00331"/>
    </source>
</evidence>
<comment type="caution">
    <text evidence="5">The sequence shown here is derived from an EMBL/GenBank/DDBJ whole genome shotgun (WGS) entry which is preliminary data.</text>
</comment>
<feature type="compositionally biased region" description="Basic and acidic residues" evidence="2">
    <location>
        <begin position="778"/>
        <end position="800"/>
    </location>
</feature>
<dbReference type="InterPro" id="IPR001932">
    <property type="entry name" value="PPM-type_phosphatase-like_dom"/>
</dbReference>
<keyword evidence="1" id="KW-0378">Hydrolase</keyword>
<gene>
    <name evidence="5" type="ORF">EHQ17_07195</name>
</gene>
<keyword evidence="6" id="KW-1185">Reference proteome</keyword>
<evidence type="ECO:0000256" key="1">
    <source>
        <dbReference type="ARBA" id="ARBA00022801"/>
    </source>
</evidence>
<dbReference type="Pfam" id="PF07228">
    <property type="entry name" value="SpoIIE"/>
    <property type="match status" value="1"/>
</dbReference>
<dbReference type="PANTHER" id="PTHR43156:SF2">
    <property type="entry name" value="STAGE II SPORULATION PROTEIN E"/>
    <property type="match status" value="1"/>
</dbReference>
<feature type="transmembrane region" description="Helical" evidence="3">
    <location>
        <begin position="314"/>
        <end position="331"/>
    </location>
</feature>
<proteinExistence type="predicted"/>
<feature type="transmembrane region" description="Helical" evidence="3">
    <location>
        <begin position="366"/>
        <end position="387"/>
    </location>
</feature>
<feature type="domain" description="PPM-type phosphatase" evidence="4">
    <location>
        <begin position="476"/>
        <end position="687"/>
    </location>
</feature>
<dbReference type="InterPro" id="IPR052016">
    <property type="entry name" value="Bact_Sigma-Reg"/>
</dbReference>
<name>A0A5F1YSU7_9LEPT</name>
<feature type="region of interest" description="Disordered" evidence="2">
    <location>
        <begin position="776"/>
        <end position="800"/>
    </location>
</feature>
<dbReference type="OrthoDB" id="343048at2"/>
<organism evidence="5 6">
    <name type="scientific">Leptospira gomenensis</name>
    <dbReference type="NCBI Taxonomy" id="2484974"/>
    <lineage>
        <taxon>Bacteria</taxon>
        <taxon>Pseudomonadati</taxon>
        <taxon>Spirochaetota</taxon>
        <taxon>Spirochaetia</taxon>
        <taxon>Leptospirales</taxon>
        <taxon>Leptospiraceae</taxon>
        <taxon>Leptospira</taxon>
    </lineage>
</organism>
<dbReference type="SMART" id="SM00331">
    <property type="entry name" value="PP2C_SIG"/>
    <property type="match status" value="1"/>
</dbReference>
<keyword evidence="3" id="KW-0812">Transmembrane</keyword>
<evidence type="ECO:0000313" key="6">
    <source>
        <dbReference type="Proteomes" id="UP000298277"/>
    </source>
</evidence>
<evidence type="ECO:0000313" key="5">
    <source>
        <dbReference type="EMBL" id="TGK35218.1"/>
    </source>
</evidence>
<dbReference type="RefSeq" id="WP_135592465.1">
    <property type="nucleotide sequence ID" value="NZ_RQEZ01000105.1"/>
</dbReference>
<feature type="transmembrane region" description="Helical" evidence="3">
    <location>
        <begin position="190"/>
        <end position="207"/>
    </location>
</feature>
<feature type="transmembrane region" description="Helical" evidence="3">
    <location>
        <begin position="343"/>
        <end position="360"/>
    </location>
</feature>
<sequence>MSRSWELYRFPVEEPSESNSAHLPGSYKTEPWIRIDLPRNLKKELEPGNGWVLLRKRFTETDVSGSASVSRTLCLGKISDRTRVFWNGKEVGEEFFSAYAAETPQGYDRHRMYSIPPETILRENEIRIYLKPYFEYEFGILSGEIVYGPSAQIWKRWVRSEIAGLLTFASFCLIGIFFLFVFAQEKKGKENLYFGIFLISFSLYQISLCEFKYFTGIKMIYLKKFEYSFLVLLFPTFCAFLESFFFSVPKKGLRRFRRPIGGKKRDLAASLPEVFRPETRLRFRRILECSSFVFALLFVFAPDVDFLDRVNRNGLQTTWIGYALLSFWIVLPSAPKDRDAKRILCGILCLISFVIVDVLAERGNFRSFRISGMGVVCFLFFLCLTLANRFVQMRAKLDSWNAVLEKGIAARTEELTQSVQKIKTLKEQQDGDYFLITLLFRPFLSSDLETPEGKIETHRKQYKRFQFKKKEYEIGGDVAFCETVLISGIPYRVVINADAMGKSIQGASGALIFCSIVKSFLQTPDYPDRSPENWLFLLYKNLQAVFQSLDGSMFVSAVLALVRFETGDFFYLNCEHPPLLLVRNGSVFPLSTEEILPKLGFPVSETSLKLKIHYQILEDGDTILLGSDGREDLYLPVEQSSEKRKTSAPEIFLEVAASAPNTLSELEERLLQKGELSDDLSFMRIRTKSTAQREILRKKISTLVREGKRALQEGKEEEACSWIVQACLLHPSDLNLLRIALKTAYRVQNKKRIRLLSEKFILRTSGYSLAAISNPSAWEKKERSEIWEKRPPREIQKKGA</sequence>
<dbReference type="Gene3D" id="3.60.40.10">
    <property type="entry name" value="PPM-type phosphatase domain"/>
    <property type="match status" value="1"/>
</dbReference>
<keyword evidence="3" id="KW-0472">Membrane</keyword>
<accession>A0A5F1YSU7</accession>
<protein>
    <submittedName>
        <fullName evidence="5">Stage II sporulation protein E</fullName>
    </submittedName>
</protein>
<dbReference type="InterPro" id="IPR036457">
    <property type="entry name" value="PPM-type-like_dom_sf"/>
</dbReference>
<dbReference type="InterPro" id="IPR011623">
    <property type="entry name" value="7TMR_DISM_rcpt_extracell_dom1"/>
</dbReference>
<evidence type="ECO:0000256" key="3">
    <source>
        <dbReference type="SAM" id="Phobius"/>
    </source>
</evidence>